<feature type="region of interest" description="Disordered" evidence="1">
    <location>
        <begin position="356"/>
        <end position="378"/>
    </location>
</feature>
<dbReference type="OrthoDB" id="3253842at2759"/>
<gene>
    <name evidence="3" type="ORF">M407DRAFT_24764</name>
</gene>
<keyword evidence="2" id="KW-0812">Transmembrane</keyword>
<dbReference type="HOGENOM" id="CLU_731957_0_0_1"/>
<dbReference type="Proteomes" id="UP000054248">
    <property type="component" value="Unassembled WGS sequence"/>
</dbReference>
<name>A0A0C3Q841_9AGAM</name>
<feature type="transmembrane region" description="Helical" evidence="2">
    <location>
        <begin position="75"/>
        <end position="94"/>
    </location>
</feature>
<sequence length="378" mass="41066">MAPQPDPPSSTSGFIVPTSTSTSVPDAILSGSPLPSTLPSAPSTGGGNNMLYLFTFLTTLLLPAHAIATRSADKSACITIVLGVSCGIIARSVVRRRRFRQQVEEALARGLPLPQDLVEGTQEAETNLQFVLTGRTRRRRRRPPLGPKPVLWEVSLDDDKGRDDWVGILPVSTTVVHPLPDVPPTSISQPTEEFTMTRWEAFKLVMCGTARVPQERPPQPRATRFTFRNSATNILSPRPPTPRLPQQAPLSPIIPATSGIVTTQPTPLASLRPPPPPPPLKIEDDDAVMVGFVIAMPDPTRPLHRPTPPQLSSSSASVEEITELSKGKGRDETIPWTFARDDDELPEIAFAVTDVRWRNASKSPSRGPKESFDSSTSE</sequence>
<feature type="compositionally biased region" description="Basic and acidic residues" evidence="1">
    <location>
        <begin position="323"/>
        <end position="333"/>
    </location>
</feature>
<feature type="region of interest" description="Disordered" evidence="1">
    <location>
        <begin position="299"/>
        <end position="338"/>
    </location>
</feature>
<feature type="compositionally biased region" description="Low complexity" evidence="1">
    <location>
        <begin position="29"/>
        <end position="41"/>
    </location>
</feature>
<feature type="compositionally biased region" description="Polar residues" evidence="1">
    <location>
        <begin position="9"/>
        <end position="24"/>
    </location>
</feature>
<protein>
    <submittedName>
        <fullName evidence="3">Uncharacterized protein</fullName>
    </submittedName>
</protein>
<feature type="region of interest" description="Disordered" evidence="1">
    <location>
        <begin position="1"/>
        <end position="41"/>
    </location>
</feature>
<evidence type="ECO:0000313" key="3">
    <source>
        <dbReference type="EMBL" id="KIO25910.1"/>
    </source>
</evidence>
<feature type="transmembrane region" description="Helical" evidence="2">
    <location>
        <begin position="50"/>
        <end position="68"/>
    </location>
</feature>
<organism evidence="3 4">
    <name type="scientific">Tulasnella calospora MUT 4182</name>
    <dbReference type="NCBI Taxonomy" id="1051891"/>
    <lineage>
        <taxon>Eukaryota</taxon>
        <taxon>Fungi</taxon>
        <taxon>Dikarya</taxon>
        <taxon>Basidiomycota</taxon>
        <taxon>Agaricomycotina</taxon>
        <taxon>Agaricomycetes</taxon>
        <taxon>Cantharellales</taxon>
        <taxon>Tulasnellaceae</taxon>
        <taxon>Tulasnella</taxon>
    </lineage>
</organism>
<evidence type="ECO:0000256" key="1">
    <source>
        <dbReference type="SAM" id="MobiDB-lite"/>
    </source>
</evidence>
<keyword evidence="2" id="KW-0472">Membrane</keyword>
<reference evidence="4" key="2">
    <citation type="submission" date="2015-01" db="EMBL/GenBank/DDBJ databases">
        <title>Evolutionary Origins and Diversification of the Mycorrhizal Mutualists.</title>
        <authorList>
            <consortium name="DOE Joint Genome Institute"/>
            <consortium name="Mycorrhizal Genomics Consortium"/>
            <person name="Kohler A."/>
            <person name="Kuo A."/>
            <person name="Nagy L.G."/>
            <person name="Floudas D."/>
            <person name="Copeland A."/>
            <person name="Barry K.W."/>
            <person name="Cichocki N."/>
            <person name="Veneault-Fourrey C."/>
            <person name="LaButti K."/>
            <person name="Lindquist E.A."/>
            <person name="Lipzen A."/>
            <person name="Lundell T."/>
            <person name="Morin E."/>
            <person name="Murat C."/>
            <person name="Riley R."/>
            <person name="Ohm R."/>
            <person name="Sun H."/>
            <person name="Tunlid A."/>
            <person name="Henrissat B."/>
            <person name="Grigoriev I.V."/>
            <person name="Hibbett D.S."/>
            <person name="Martin F."/>
        </authorList>
    </citation>
    <scope>NUCLEOTIDE SEQUENCE [LARGE SCALE GENOMIC DNA]</scope>
    <source>
        <strain evidence="4">MUT 4182</strain>
    </source>
</reference>
<reference evidence="3 4" key="1">
    <citation type="submission" date="2014-04" db="EMBL/GenBank/DDBJ databases">
        <authorList>
            <consortium name="DOE Joint Genome Institute"/>
            <person name="Kuo A."/>
            <person name="Girlanda M."/>
            <person name="Perotto S."/>
            <person name="Kohler A."/>
            <person name="Nagy L.G."/>
            <person name="Floudas D."/>
            <person name="Copeland A."/>
            <person name="Barry K.W."/>
            <person name="Cichocki N."/>
            <person name="Veneault-Fourrey C."/>
            <person name="LaButti K."/>
            <person name="Lindquist E.A."/>
            <person name="Lipzen A."/>
            <person name="Lundell T."/>
            <person name="Morin E."/>
            <person name="Murat C."/>
            <person name="Sun H."/>
            <person name="Tunlid A."/>
            <person name="Henrissat B."/>
            <person name="Grigoriev I.V."/>
            <person name="Hibbett D.S."/>
            <person name="Martin F."/>
            <person name="Nordberg H.P."/>
            <person name="Cantor M.N."/>
            <person name="Hua S.X."/>
        </authorList>
    </citation>
    <scope>NUCLEOTIDE SEQUENCE [LARGE SCALE GENOMIC DNA]</scope>
    <source>
        <strain evidence="3 4">MUT 4182</strain>
    </source>
</reference>
<dbReference type="AlphaFoldDB" id="A0A0C3Q841"/>
<evidence type="ECO:0000313" key="4">
    <source>
        <dbReference type="Proteomes" id="UP000054248"/>
    </source>
</evidence>
<accession>A0A0C3Q841</accession>
<evidence type="ECO:0000256" key="2">
    <source>
        <dbReference type="SAM" id="Phobius"/>
    </source>
</evidence>
<keyword evidence="2" id="KW-1133">Transmembrane helix</keyword>
<proteinExistence type="predicted"/>
<dbReference type="EMBL" id="KN823033">
    <property type="protein sequence ID" value="KIO25910.1"/>
    <property type="molecule type" value="Genomic_DNA"/>
</dbReference>
<keyword evidence="4" id="KW-1185">Reference proteome</keyword>